<evidence type="ECO:0000313" key="7">
    <source>
        <dbReference type="EMBL" id="RUQ30242.1"/>
    </source>
</evidence>
<dbReference type="RefSeq" id="WP_126864264.1">
    <property type="nucleotide sequence ID" value="NZ_JAUSTX010000001.1"/>
</dbReference>
<proteinExistence type="predicted"/>
<feature type="transmembrane region" description="Helical" evidence="5">
    <location>
        <begin position="72"/>
        <end position="91"/>
    </location>
</feature>
<sequence>MLRKWFFTKVAYSLFKNEAKGYANSKEKTKSLLTKATSKAKKNELTLRGVWGRLQTMFTMLKAWTKGDYREIPYRSLFMILLSVVYFVSPIDVIPDFLFGIGILDDAALIAFVISQVDKDLEAFQQWDENKSNIVEVIVNQPK</sequence>
<dbReference type="Proteomes" id="UP000267430">
    <property type="component" value="Unassembled WGS sequence"/>
</dbReference>
<feature type="domain" description="DUF1232" evidence="6">
    <location>
        <begin position="78"/>
        <end position="112"/>
    </location>
</feature>
<dbReference type="Pfam" id="PF06803">
    <property type="entry name" value="DUF1232"/>
    <property type="match status" value="1"/>
</dbReference>
<keyword evidence="4 5" id="KW-0472">Membrane</keyword>
<evidence type="ECO:0000256" key="4">
    <source>
        <dbReference type="ARBA" id="ARBA00023136"/>
    </source>
</evidence>
<keyword evidence="8" id="KW-1185">Reference proteome</keyword>
<dbReference type="EMBL" id="RYZZ01000007">
    <property type="protein sequence ID" value="RUQ30242.1"/>
    <property type="molecule type" value="Genomic_DNA"/>
</dbReference>
<dbReference type="InterPro" id="IPR010652">
    <property type="entry name" value="DUF1232"/>
</dbReference>
<evidence type="ECO:0000256" key="5">
    <source>
        <dbReference type="SAM" id="Phobius"/>
    </source>
</evidence>
<accession>A0A3S0TYC1</accession>
<keyword evidence="3 5" id="KW-1133">Transmembrane helix</keyword>
<name>A0A3S0TYC1_9BACI</name>
<evidence type="ECO:0000259" key="6">
    <source>
        <dbReference type="Pfam" id="PF06803"/>
    </source>
</evidence>
<comment type="subcellular location">
    <subcellularLocation>
        <location evidence="1">Endomembrane system</location>
        <topology evidence="1">Multi-pass membrane protein</topology>
    </subcellularLocation>
</comment>
<evidence type="ECO:0000313" key="8">
    <source>
        <dbReference type="Proteomes" id="UP000267430"/>
    </source>
</evidence>
<gene>
    <name evidence="7" type="ORF">ELQ35_07850</name>
</gene>
<organism evidence="7 8">
    <name type="scientific">Peribacillus cavernae</name>
    <dbReference type="NCBI Taxonomy" id="1674310"/>
    <lineage>
        <taxon>Bacteria</taxon>
        <taxon>Bacillati</taxon>
        <taxon>Bacillota</taxon>
        <taxon>Bacilli</taxon>
        <taxon>Bacillales</taxon>
        <taxon>Bacillaceae</taxon>
        <taxon>Peribacillus</taxon>
    </lineage>
</organism>
<dbReference type="OrthoDB" id="9793277at2"/>
<dbReference type="GO" id="GO:0012505">
    <property type="term" value="C:endomembrane system"/>
    <property type="evidence" value="ECO:0007669"/>
    <property type="project" value="UniProtKB-SubCell"/>
</dbReference>
<evidence type="ECO:0000256" key="1">
    <source>
        <dbReference type="ARBA" id="ARBA00004127"/>
    </source>
</evidence>
<evidence type="ECO:0000256" key="2">
    <source>
        <dbReference type="ARBA" id="ARBA00022692"/>
    </source>
</evidence>
<evidence type="ECO:0000256" key="3">
    <source>
        <dbReference type="ARBA" id="ARBA00022989"/>
    </source>
</evidence>
<keyword evidence="2 5" id="KW-0812">Transmembrane</keyword>
<protein>
    <submittedName>
        <fullName evidence="7">DUF1232 domain-containing protein</fullName>
    </submittedName>
</protein>
<comment type="caution">
    <text evidence="7">The sequence shown here is derived from an EMBL/GenBank/DDBJ whole genome shotgun (WGS) entry which is preliminary data.</text>
</comment>
<dbReference type="AlphaFoldDB" id="A0A3S0TYC1"/>
<reference evidence="7 8" key="1">
    <citation type="submission" date="2018-12" db="EMBL/GenBank/DDBJ databases">
        <title>Bacillus chawlae sp. nov., Bacillus glennii sp. nov., and Bacillus saganii sp. nov. Isolated from the Vehicle Assembly Building at Kennedy Space Center where the Viking Spacecraft were Assembled.</title>
        <authorList>
            <person name="Seuylemezian A."/>
            <person name="Vaishampayan P."/>
        </authorList>
    </citation>
    <scope>NUCLEOTIDE SEQUENCE [LARGE SCALE GENOMIC DNA]</scope>
    <source>
        <strain evidence="7 8">L5</strain>
    </source>
</reference>